<evidence type="ECO:0000256" key="2">
    <source>
        <dbReference type="ARBA" id="ARBA00012438"/>
    </source>
</evidence>
<dbReference type="InterPro" id="IPR011712">
    <property type="entry name" value="Sig_transdc_His_kin_sub3_dim/P"/>
</dbReference>
<dbReference type="RefSeq" id="WP_079481859.1">
    <property type="nucleotide sequence ID" value="NZ_CBML010000006.1"/>
</dbReference>
<evidence type="ECO:0000256" key="5">
    <source>
        <dbReference type="ARBA" id="ARBA00023012"/>
    </source>
</evidence>
<evidence type="ECO:0000313" key="9">
    <source>
        <dbReference type="Proteomes" id="UP000190476"/>
    </source>
</evidence>
<feature type="coiled-coil region" evidence="6">
    <location>
        <begin position="32"/>
        <end position="66"/>
    </location>
</feature>
<evidence type="ECO:0000259" key="7">
    <source>
        <dbReference type="PROSITE" id="PS50109"/>
    </source>
</evidence>
<dbReference type="Pfam" id="PF02518">
    <property type="entry name" value="HATPase_c"/>
    <property type="match status" value="1"/>
</dbReference>
<dbReference type="EC" id="2.7.13.3" evidence="2"/>
<evidence type="ECO:0000256" key="3">
    <source>
        <dbReference type="ARBA" id="ARBA00022679"/>
    </source>
</evidence>
<keyword evidence="4 8" id="KW-0418">Kinase</keyword>
<dbReference type="InterPro" id="IPR036890">
    <property type="entry name" value="HATPase_C_sf"/>
</dbReference>
<feature type="coiled-coil region" evidence="6">
    <location>
        <begin position="103"/>
        <end position="137"/>
    </location>
</feature>
<dbReference type="GO" id="GO:0046983">
    <property type="term" value="F:protein dimerization activity"/>
    <property type="evidence" value="ECO:0007669"/>
    <property type="project" value="InterPro"/>
</dbReference>
<dbReference type="Pfam" id="PF07730">
    <property type="entry name" value="HisKA_3"/>
    <property type="match status" value="1"/>
</dbReference>
<organism evidence="8 9">
    <name type="scientific">Clostridium chauvoei JF4335</name>
    <dbReference type="NCBI Taxonomy" id="1351755"/>
    <lineage>
        <taxon>Bacteria</taxon>
        <taxon>Bacillati</taxon>
        <taxon>Bacillota</taxon>
        <taxon>Clostridia</taxon>
        <taxon>Eubacteriales</taxon>
        <taxon>Clostridiaceae</taxon>
        <taxon>Clostridium</taxon>
    </lineage>
</organism>
<dbReference type="CDD" id="cd16917">
    <property type="entry name" value="HATPase_UhpB-NarQ-NarX-like"/>
    <property type="match status" value="1"/>
</dbReference>
<name>A0A1U6JJ79_9CLOT</name>
<dbReference type="InterPro" id="IPR003594">
    <property type="entry name" value="HATPase_dom"/>
</dbReference>
<dbReference type="Pfam" id="PF05384">
    <property type="entry name" value="DegS"/>
    <property type="match status" value="1"/>
</dbReference>
<dbReference type="PANTHER" id="PTHR24421">
    <property type="entry name" value="NITRATE/NITRITE SENSOR PROTEIN NARX-RELATED"/>
    <property type="match status" value="1"/>
</dbReference>
<dbReference type="Gene3D" id="1.20.5.1930">
    <property type="match status" value="1"/>
</dbReference>
<dbReference type="InterPro" id="IPR008595">
    <property type="entry name" value="DegS"/>
</dbReference>
<proteinExistence type="predicted"/>
<dbReference type="SUPFAM" id="SSF55874">
    <property type="entry name" value="ATPase domain of HSP90 chaperone/DNA topoisomerase II/histidine kinase"/>
    <property type="match status" value="1"/>
</dbReference>
<dbReference type="GO" id="GO:0016020">
    <property type="term" value="C:membrane"/>
    <property type="evidence" value="ECO:0007669"/>
    <property type="project" value="InterPro"/>
</dbReference>
<dbReference type="SMART" id="SM00387">
    <property type="entry name" value="HATPase_c"/>
    <property type="match status" value="1"/>
</dbReference>
<sequence length="390" mass="45167">MKKDNSYFAINLIIDKVISEINDGKNNIFKIVDNLRDEFQNKKQELDEIKIQIDEIIREVDELEQIDRGMRRLLAKTSRNFKNGAEELVRDIYEETLDIRVKYITKQNKEKELRKQRDDLEQVLKNYLKNIEDADNVVNKMNVALGYLQGKVQKDIKNFQGDSQLLLGIKILENQENERKRIAREIHDGPAQYLANSLMRIDFCKKVVEKDLSKGLEELDDLKANVKKALKEVRGILFDLRPLALEDQGLYEAIEEMVRNISNDTNINIEVDSIPNNVYIDNIIQIAIYRLIQEILTNIEKHSQANNVIIKFSCEKDHIIFMIRDDGVGFNVEETLGFIKENGTSYGLIGILDRVNQLQGGIEIKSTNKIGTTYIIKLPTNRGAQRNDRE</sequence>
<dbReference type="Proteomes" id="UP000190476">
    <property type="component" value="Chromosome I"/>
</dbReference>
<dbReference type="GeneID" id="66302183"/>
<dbReference type="PANTHER" id="PTHR24421:SF55">
    <property type="entry name" value="SENSOR HISTIDINE KINASE YDFH"/>
    <property type="match status" value="1"/>
</dbReference>
<dbReference type="STRING" id="1351755.CCH01_18680"/>
<dbReference type="OrthoDB" id="9781904at2"/>
<keyword evidence="6" id="KW-0175">Coiled coil</keyword>
<evidence type="ECO:0000313" key="8">
    <source>
        <dbReference type="EMBL" id="SLK20329.1"/>
    </source>
</evidence>
<dbReference type="InterPro" id="IPR050482">
    <property type="entry name" value="Sensor_HK_TwoCompSys"/>
</dbReference>
<dbReference type="Gene3D" id="3.30.565.10">
    <property type="entry name" value="Histidine kinase-like ATPase, C-terminal domain"/>
    <property type="match status" value="1"/>
</dbReference>
<dbReference type="EMBL" id="LT799839">
    <property type="protein sequence ID" value="SLK20329.1"/>
    <property type="molecule type" value="Genomic_DNA"/>
</dbReference>
<keyword evidence="5" id="KW-0902">Two-component regulatory system</keyword>
<evidence type="ECO:0000256" key="4">
    <source>
        <dbReference type="ARBA" id="ARBA00022777"/>
    </source>
</evidence>
<evidence type="ECO:0000256" key="1">
    <source>
        <dbReference type="ARBA" id="ARBA00000085"/>
    </source>
</evidence>
<gene>
    <name evidence="8" type="ORF">CCH01_18680</name>
</gene>
<feature type="domain" description="Histidine kinase" evidence="7">
    <location>
        <begin position="189"/>
        <end position="382"/>
    </location>
</feature>
<reference evidence="9" key="1">
    <citation type="submission" date="2017-03" db="EMBL/GenBank/DDBJ databases">
        <authorList>
            <person name="Falquet L."/>
            <person name="Falquet L."/>
        </authorList>
    </citation>
    <scope>NUCLEOTIDE SEQUENCE [LARGE SCALE GENOMIC DNA]</scope>
</reference>
<keyword evidence="9" id="KW-1185">Reference proteome</keyword>
<comment type="catalytic activity">
    <reaction evidence="1">
        <text>ATP + protein L-histidine = ADP + protein N-phospho-L-histidine.</text>
        <dbReference type="EC" id="2.7.13.3"/>
    </reaction>
</comment>
<feature type="coiled-coil region" evidence="6">
    <location>
        <begin position="205"/>
        <end position="232"/>
    </location>
</feature>
<dbReference type="AlphaFoldDB" id="A0A1U6JJ79"/>
<evidence type="ECO:0000256" key="6">
    <source>
        <dbReference type="SAM" id="Coils"/>
    </source>
</evidence>
<dbReference type="PROSITE" id="PS50109">
    <property type="entry name" value="HIS_KIN"/>
    <property type="match status" value="1"/>
</dbReference>
<dbReference type="InterPro" id="IPR005467">
    <property type="entry name" value="His_kinase_dom"/>
</dbReference>
<dbReference type="GO" id="GO:0000155">
    <property type="term" value="F:phosphorelay sensor kinase activity"/>
    <property type="evidence" value="ECO:0007669"/>
    <property type="project" value="InterPro"/>
</dbReference>
<accession>A0A1U6JJ79</accession>
<protein>
    <recommendedName>
        <fullName evidence="2">histidine kinase</fullName>
        <ecNumber evidence="2">2.7.13.3</ecNumber>
    </recommendedName>
</protein>
<keyword evidence="3" id="KW-0808">Transferase</keyword>